<dbReference type="Proteomes" id="UP000003790">
    <property type="component" value="Chromosome"/>
</dbReference>
<accession>A0AB33X0W1</accession>
<dbReference type="GO" id="GO:0003677">
    <property type="term" value="F:DNA binding"/>
    <property type="evidence" value="ECO:0007669"/>
    <property type="project" value="InterPro"/>
</dbReference>
<evidence type="ECO:0000313" key="2">
    <source>
        <dbReference type="EMBL" id="EIM18995.1"/>
    </source>
</evidence>
<gene>
    <name evidence="2" type="ORF">PchlO6_6093</name>
</gene>
<dbReference type="AlphaFoldDB" id="A0AB33X0W1"/>
<comment type="caution">
    <text evidence="2">The sequence shown here is derived from an EMBL/GenBank/DDBJ whole genome shotgun (WGS) entry which is preliminary data.</text>
</comment>
<feature type="domain" description="Transposase IS4-like" evidence="1">
    <location>
        <begin position="21"/>
        <end position="95"/>
    </location>
</feature>
<dbReference type="PANTHER" id="PTHR35604">
    <property type="entry name" value="TRANSPOSASE INSH FOR INSERTION SEQUENCE ELEMENT IS5A-RELATED"/>
    <property type="match status" value="1"/>
</dbReference>
<evidence type="ECO:0000313" key="3">
    <source>
        <dbReference type="Proteomes" id="UP000003790"/>
    </source>
</evidence>
<protein>
    <submittedName>
        <fullName evidence="2">ISPsy2-like transposase</fullName>
    </submittedName>
</protein>
<evidence type="ECO:0000259" key="1">
    <source>
        <dbReference type="Pfam" id="PF01609"/>
    </source>
</evidence>
<dbReference type="GO" id="GO:0006313">
    <property type="term" value="P:DNA transposition"/>
    <property type="evidence" value="ECO:0007669"/>
    <property type="project" value="InterPro"/>
</dbReference>
<reference evidence="2 3" key="1">
    <citation type="journal article" date="2012" name="PLoS Genet.">
        <title>Comparative Genomics of Plant-Associated Pseudomonas spp.: Insights into Diversity and Inheritance of Traits Involved in Multitrophic Interactions.</title>
        <authorList>
            <person name="Loper J.E."/>
            <person name="Hassan K.A."/>
            <person name="Mavrodi D.V."/>
            <person name="Davis E.W.II."/>
            <person name="Lim C.K."/>
            <person name="Shaffer B.T."/>
            <person name="Elbourne L.D."/>
            <person name="Stockwell V.O."/>
            <person name="Hartney S.L."/>
            <person name="Breakwell K."/>
            <person name="Henkels M.D."/>
            <person name="Tetu S.G."/>
            <person name="Rangel L.I."/>
            <person name="Kidarsa T.A."/>
            <person name="Wilson N.L."/>
            <person name="van de Mortel J.E."/>
            <person name="Song C."/>
            <person name="Blumhagen R."/>
            <person name="Radune D."/>
            <person name="Hostetler J.B."/>
            <person name="Brinkac L.M."/>
            <person name="Durkin A.S."/>
            <person name="Kluepfel D.A."/>
            <person name="Wechter W.P."/>
            <person name="Anderson A.J."/>
            <person name="Kim Y.C."/>
            <person name="Pierson L.S.III."/>
            <person name="Pierson E.A."/>
            <person name="Lindow S.E."/>
            <person name="Kobayashi D.Y."/>
            <person name="Raaijmakers J.M."/>
            <person name="Weller D.M."/>
            <person name="Thomashow L.S."/>
            <person name="Allen A.E."/>
            <person name="Paulsen I.T."/>
        </authorList>
    </citation>
    <scope>NUCLEOTIDE SEQUENCE [LARGE SCALE GENOMIC DNA]</scope>
    <source>
        <strain evidence="2 3">O6</strain>
    </source>
</reference>
<dbReference type="GO" id="GO:0004803">
    <property type="term" value="F:transposase activity"/>
    <property type="evidence" value="ECO:0007669"/>
    <property type="project" value="InterPro"/>
</dbReference>
<name>A0AB33X0W1_9PSED</name>
<dbReference type="Pfam" id="PF01609">
    <property type="entry name" value="DDE_Tnp_1"/>
    <property type="match status" value="1"/>
</dbReference>
<dbReference type="InterPro" id="IPR002559">
    <property type="entry name" value="Transposase_11"/>
</dbReference>
<organism evidence="2 3">
    <name type="scientific">Pseudomonas chlororaphis O6</name>
    <dbReference type="NCBI Taxonomy" id="1037915"/>
    <lineage>
        <taxon>Bacteria</taxon>
        <taxon>Pseudomonadati</taxon>
        <taxon>Pseudomonadota</taxon>
        <taxon>Gammaproteobacteria</taxon>
        <taxon>Pseudomonadales</taxon>
        <taxon>Pseudomonadaceae</taxon>
        <taxon>Pseudomonas</taxon>
    </lineage>
</organism>
<sequence>MGICDAALIHALSSTKSKDGKRDPEMHQIKKGNQYYFGAKVHIGANEDSGSIHSVVVAAANVADVTQVDKLLHGEENLVCVDAGYAGVEKCAEHAGLFQTILKRSLNFVF</sequence>
<dbReference type="EMBL" id="AHOT01000001">
    <property type="protein sequence ID" value="EIM18995.1"/>
    <property type="molecule type" value="Genomic_DNA"/>
</dbReference>
<proteinExistence type="predicted"/>
<dbReference type="PANTHER" id="PTHR35604:SF2">
    <property type="entry name" value="TRANSPOSASE INSH FOR INSERTION SEQUENCE ELEMENT IS5A-RELATED"/>
    <property type="match status" value="1"/>
</dbReference>